<dbReference type="AlphaFoldDB" id="A0A7X0LTI2"/>
<dbReference type="Proteomes" id="UP000540423">
    <property type="component" value="Unassembled WGS sequence"/>
</dbReference>
<keyword evidence="2" id="KW-1185">Reference proteome</keyword>
<accession>A0A7X0LTI2</accession>
<dbReference type="PROSITE" id="PS51257">
    <property type="entry name" value="PROKAR_LIPOPROTEIN"/>
    <property type="match status" value="1"/>
</dbReference>
<reference evidence="1 2" key="1">
    <citation type="submission" date="2020-08" db="EMBL/GenBank/DDBJ databases">
        <title>Genomic Encyclopedia of Type Strains, Phase IV (KMG-IV): sequencing the most valuable type-strain genomes for metagenomic binning, comparative biology and taxonomic classification.</title>
        <authorList>
            <person name="Goeker M."/>
        </authorList>
    </citation>
    <scope>NUCLEOTIDE SEQUENCE [LARGE SCALE GENOMIC DNA]</scope>
    <source>
        <strain evidence="1 2">DSM 40141</strain>
    </source>
</reference>
<proteinExistence type="predicted"/>
<dbReference type="RefSeq" id="WP_185035549.1">
    <property type="nucleotide sequence ID" value="NZ_BNBN01000017.1"/>
</dbReference>
<evidence type="ECO:0000313" key="1">
    <source>
        <dbReference type="EMBL" id="MBB6439051.1"/>
    </source>
</evidence>
<name>A0A7X0LTI2_9ACTN</name>
<evidence type="ECO:0000313" key="2">
    <source>
        <dbReference type="Proteomes" id="UP000540423"/>
    </source>
</evidence>
<sequence length="178" mass="18835">MQRTFTLLVGTLSACGLAAGGWAGYTWWQGDTSSPHTLCAPDLSRPEYVAAASQNVALVTVTGKQGYVAEERTTPGGVQTVTVRTDKTLKGTPPRTFALGQSVDTKPDGSYTTSEATNRYDLLLPGHQYMVGFYLGGSYGDGYALYAETTPEATAATATAAWTQHIRSGTTPPEPTQC</sequence>
<protein>
    <submittedName>
        <fullName evidence="1">Uncharacterized protein</fullName>
    </submittedName>
</protein>
<gene>
    <name evidence="1" type="ORF">HNQ79_005563</name>
</gene>
<comment type="caution">
    <text evidence="1">The sequence shown here is derived from an EMBL/GenBank/DDBJ whole genome shotgun (WGS) entry which is preliminary data.</text>
</comment>
<organism evidence="1 2">
    <name type="scientific">Streptomyces candidus</name>
    <dbReference type="NCBI Taxonomy" id="67283"/>
    <lineage>
        <taxon>Bacteria</taxon>
        <taxon>Bacillati</taxon>
        <taxon>Actinomycetota</taxon>
        <taxon>Actinomycetes</taxon>
        <taxon>Kitasatosporales</taxon>
        <taxon>Streptomycetaceae</taxon>
        <taxon>Streptomyces</taxon>
    </lineage>
</organism>
<dbReference type="EMBL" id="JACHEM010000017">
    <property type="protein sequence ID" value="MBB6439051.1"/>
    <property type="molecule type" value="Genomic_DNA"/>
</dbReference>